<sequence length="136" mass="15344">MDLTQQRTCATEELTRVDICQDIGSHRHGVASFLRQAYQISRSRISKRRLILLPKRRRFVSPAFIAAPTDISSCTRAPHKQISLRALAVQRPLAHDIEKFGIELVPSGSTVTLADLTIRSNLVDQIREGQLKDEQL</sequence>
<keyword evidence="2" id="KW-1185">Reference proteome</keyword>
<name>A0A2Z7BEZ5_9LAMI</name>
<evidence type="ECO:0000313" key="1">
    <source>
        <dbReference type="EMBL" id="KZV30502.1"/>
    </source>
</evidence>
<organism evidence="1 2">
    <name type="scientific">Dorcoceras hygrometricum</name>
    <dbReference type="NCBI Taxonomy" id="472368"/>
    <lineage>
        <taxon>Eukaryota</taxon>
        <taxon>Viridiplantae</taxon>
        <taxon>Streptophyta</taxon>
        <taxon>Embryophyta</taxon>
        <taxon>Tracheophyta</taxon>
        <taxon>Spermatophyta</taxon>
        <taxon>Magnoliopsida</taxon>
        <taxon>eudicotyledons</taxon>
        <taxon>Gunneridae</taxon>
        <taxon>Pentapetalae</taxon>
        <taxon>asterids</taxon>
        <taxon>lamiids</taxon>
        <taxon>Lamiales</taxon>
        <taxon>Gesneriaceae</taxon>
        <taxon>Didymocarpoideae</taxon>
        <taxon>Trichosporeae</taxon>
        <taxon>Loxocarpinae</taxon>
        <taxon>Dorcoceras</taxon>
    </lineage>
</organism>
<protein>
    <submittedName>
        <fullName evidence="1">Uncharacterized protein</fullName>
    </submittedName>
</protein>
<gene>
    <name evidence="1" type="ORF">F511_28125</name>
</gene>
<proteinExistence type="predicted"/>
<reference evidence="1 2" key="1">
    <citation type="journal article" date="2015" name="Proc. Natl. Acad. Sci. U.S.A.">
        <title>The resurrection genome of Boea hygrometrica: A blueprint for survival of dehydration.</title>
        <authorList>
            <person name="Xiao L."/>
            <person name="Yang G."/>
            <person name="Zhang L."/>
            <person name="Yang X."/>
            <person name="Zhao S."/>
            <person name="Ji Z."/>
            <person name="Zhou Q."/>
            <person name="Hu M."/>
            <person name="Wang Y."/>
            <person name="Chen M."/>
            <person name="Xu Y."/>
            <person name="Jin H."/>
            <person name="Xiao X."/>
            <person name="Hu G."/>
            <person name="Bao F."/>
            <person name="Hu Y."/>
            <person name="Wan P."/>
            <person name="Li L."/>
            <person name="Deng X."/>
            <person name="Kuang T."/>
            <person name="Xiang C."/>
            <person name="Zhu J.K."/>
            <person name="Oliver M.J."/>
            <person name="He Y."/>
        </authorList>
    </citation>
    <scope>NUCLEOTIDE SEQUENCE [LARGE SCALE GENOMIC DNA]</scope>
    <source>
        <strain evidence="2">cv. XS01</strain>
    </source>
</reference>
<dbReference type="Proteomes" id="UP000250235">
    <property type="component" value="Unassembled WGS sequence"/>
</dbReference>
<accession>A0A2Z7BEZ5</accession>
<evidence type="ECO:0000313" key="2">
    <source>
        <dbReference type="Proteomes" id="UP000250235"/>
    </source>
</evidence>
<dbReference type="AlphaFoldDB" id="A0A2Z7BEZ5"/>
<dbReference type="EMBL" id="KV008264">
    <property type="protein sequence ID" value="KZV30502.1"/>
    <property type="molecule type" value="Genomic_DNA"/>
</dbReference>